<dbReference type="SUPFAM" id="SSF64484">
    <property type="entry name" value="beta and beta-prime subunits of DNA dependent RNA-polymerase"/>
    <property type="match status" value="1"/>
</dbReference>
<keyword evidence="12" id="KW-0150">Chloroplast</keyword>
<name>A0A191T5F1_9VIRI</name>
<feature type="compositionally biased region" description="Polar residues" evidence="10">
    <location>
        <begin position="1"/>
        <end position="11"/>
    </location>
</feature>
<dbReference type="PANTHER" id="PTHR19376">
    <property type="entry name" value="DNA-DIRECTED RNA POLYMERASE"/>
    <property type="match status" value="1"/>
</dbReference>
<comment type="cofactor">
    <cofactor evidence="8">
        <name>Zn(2+)</name>
        <dbReference type="ChEBI" id="CHEBI:29105"/>
    </cofactor>
    <text evidence="8">Binds 1 Zn(2+) ion per subunit.</text>
</comment>
<keyword evidence="8" id="KW-0479">Metal-binding</keyword>
<evidence type="ECO:0000256" key="5">
    <source>
        <dbReference type="ARBA" id="ARBA00022695"/>
    </source>
</evidence>
<dbReference type="PANTHER" id="PTHR19376:SF54">
    <property type="entry name" value="DNA-DIRECTED RNA POLYMERASE SUBUNIT BETA"/>
    <property type="match status" value="1"/>
</dbReference>
<dbReference type="InterPro" id="IPR042102">
    <property type="entry name" value="RNA_pol_Rpb1_3_sf"/>
</dbReference>
<proteinExistence type="inferred from homology"/>
<dbReference type="GO" id="GO:0006351">
    <property type="term" value="P:DNA-templated transcription"/>
    <property type="evidence" value="ECO:0007669"/>
    <property type="project" value="UniProtKB-UniRule"/>
</dbReference>
<feature type="binding site" evidence="8">
    <location>
        <position position="101"/>
    </location>
    <ligand>
        <name>Zn(2+)</name>
        <dbReference type="ChEBI" id="CHEBI:29105"/>
    </ligand>
</feature>
<keyword evidence="12" id="KW-0934">Plastid</keyword>
<feature type="binding site" evidence="8">
    <location>
        <position position="99"/>
    </location>
    <ligand>
        <name>Zn(2+)</name>
        <dbReference type="ChEBI" id="CHEBI:29105"/>
    </ligand>
</feature>
<protein>
    <recommendedName>
        <fullName evidence="8">DNA-directed RNA polymerase subunit beta'</fullName>
        <ecNumber evidence="8">2.7.7.6</ecNumber>
    </recommendedName>
    <alternativeName>
        <fullName evidence="8">PEP</fullName>
    </alternativeName>
    <alternativeName>
        <fullName evidence="8">Plastid-encoded RNA polymerase subunit beta'</fullName>
        <shortName evidence="8">RNA polymerase subunit beta'</shortName>
    </alternativeName>
</protein>
<feature type="binding site" evidence="8">
    <location>
        <position position="119"/>
    </location>
    <ligand>
        <name>Zn(2+)</name>
        <dbReference type="ChEBI" id="CHEBI:29105"/>
    </ligand>
</feature>
<feature type="region of interest" description="Disordered" evidence="10">
    <location>
        <begin position="1"/>
        <end position="41"/>
    </location>
</feature>
<dbReference type="GO" id="GO:0000428">
    <property type="term" value="C:DNA-directed RNA polymerase complex"/>
    <property type="evidence" value="ECO:0007669"/>
    <property type="project" value="UniProtKB-KW"/>
</dbReference>
<dbReference type="Pfam" id="PF00623">
    <property type="entry name" value="RNA_pol_Rpb1_2"/>
    <property type="match status" value="2"/>
</dbReference>
<dbReference type="Gene3D" id="1.10.40.90">
    <property type="match status" value="1"/>
</dbReference>
<gene>
    <name evidence="8 12" type="primary">rpoC1</name>
</gene>
<comment type="cofactor">
    <cofactor evidence="8">
        <name>Mg(2+)</name>
        <dbReference type="ChEBI" id="CHEBI:18420"/>
    </cofactor>
    <text evidence="8">Binds 1 Mg(2+) ion per subunit.</text>
</comment>
<dbReference type="GO" id="GO:0009507">
    <property type="term" value="C:chloroplast"/>
    <property type="evidence" value="ECO:0007669"/>
    <property type="project" value="UniProtKB-SubCell"/>
</dbReference>
<feature type="binding site" evidence="8">
    <location>
        <position position="616"/>
    </location>
    <ligand>
        <name>Mg(2+)</name>
        <dbReference type="ChEBI" id="CHEBI:18420"/>
    </ligand>
</feature>
<feature type="domain" description="RNA polymerase N-terminal" evidence="11">
    <location>
        <begin position="385"/>
        <end position="668"/>
    </location>
</feature>
<evidence type="ECO:0000259" key="11">
    <source>
        <dbReference type="SMART" id="SM00663"/>
    </source>
</evidence>
<dbReference type="InterPro" id="IPR007080">
    <property type="entry name" value="RNA_pol_Rpb1_1"/>
</dbReference>
<keyword evidence="5 8" id="KW-0548">Nucleotidyltransferase</keyword>
<keyword evidence="8" id="KW-0862">Zinc</keyword>
<comment type="similarity">
    <text evidence="2 8">Belongs to the RNA polymerase beta' chain family. RpoC1 subfamily.</text>
</comment>
<feature type="binding site" evidence="8">
    <location>
        <position position="618"/>
    </location>
    <ligand>
        <name>Mg(2+)</name>
        <dbReference type="ChEBI" id="CHEBI:18420"/>
    </ligand>
</feature>
<evidence type="ECO:0000256" key="4">
    <source>
        <dbReference type="ARBA" id="ARBA00022679"/>
    </source>
</evidence>
<dbReference type="InterPro" id="IPR044893">
    <property type="entry name" value="RNA_pol_Rpb1_clamp_domain"/>
</dbReference>
<comment type="subunit">
    <text evidence="8">In plastids the minimal PEP RNA polymerase catalytic core is composed of four subunits: alpha, beta, beta', and beta''. When a (nuclear-encoded) sigma factor is associated with the core the holoenzyme is formed, which can initiate transcription.</text>
</comment>
<evidence type="ECO:0000313" key="12">
    <source>
        <dbReference type="EMBL" id="ANI25620.1"/>
    </source>
</evidence>
<evidence type="ECO:0000256" key="9">
    <source>
        <dbReference type="RuleBase" id="RU004279"/>
    </source>
</evidence>
<comment type="function">
    <text evidence="1 8 9">DNA-dependent RNA polymerase catalyzes the transcription of DNA into RNA using the four ribonucleoside triphosphates as substrates.</text>
</comment>
<dbReference type="EC" id="2.7.7.6" evidence="8"/>
<dbReference type="Pfam" id="PF04997">
    <property type="entry name" value="RNA_pol_Rpb1_1"/>
    <property type="match status" value="1"/>
</dbReference>
<dbReference type="GO" id="GO:0003677">
    <property type="term" value="F:DNA binding"/>
    <property type="evidence" value="ECO:0007669"/>
    <property type="project" value="UniProtKB-UniRule"/>
</dbReference>
<dbReference type="InterPro" id="IPR045867">
    <property type="entry name" value="DNA-dir_RpoC_beta_prime"/>
</dbReference>
<keyword evidence="4 8" id="KW-0808">Transferase</keyword>
<evidence type="ECO:0000256" key="10">
    <source>
        <dbReference type="SAM" id="MobiDB-lite"/>
    </source>
</evidence>
<evidence type="ECO:0000256" key="2">
    <source>
        <dbReference type="ARBA" id="ARBA00007207"/>
    </source>
</evidence>
<dbReference type="SMART" id="SM00663">
    <property type="entry name" value="RPOLA_N"/>
    <property type="match status" value="1"/>
</dbReference>
<dbReference type="GO" id="GO:0008270">
    <property type="term" value="F:zinc ion binding"/>
    <property type="evidence" value="ECO:0007669"/>
    <property type="project" value="UniProtKB-UniRule"/>
</dbReference>
<dbReference type="AlphaFoldDB" id="A0A191T5F1"/>
<evidence type="ECO:0000256" key="3">
    <source>
        <dbReference type="ARBA" id="ARBA00022478"/>
    </source>
</evidence>
<keyword evidence="6 8" id="KW-0804">Transcription</keyword>
<feature type="binding site" evidence="8">
    <location>
        <position position="614"/>
    </location>
    <ligand>
        <name>Mg(2+)</name>
        <dbReference type="ChEBI" id="CHEBI:18420"/>
    </ligand>
</feature>
<keyword evidence="8" id="KW-0460">Magnesium</keyword>
<dbReference type="EMBL" id="KU646492">
    <property type="protein sequence ID" value="ANI25620.1"/>
    <property type="molecule type" value="Genomic_DNA"/>
</dbReference>
<accession>A0A191T5F1</accession>
<dbReference type="InterPro" id="IPR034678">
    <property type="entry name" value="RNApol_RpoC1"/>
</dbReference>
<dbReference type="Gene3D" id="2.40.40.20">
    <property type="match status" value="1"/>
</dbReference>
<dbReference type="Gene3D" id="4.10.860.120">
    <property type="entry name" value="RNA polymerase II, clamp domain"/>
    <property type="match status" value="1"/>
</dbReference>
<dbReference type="InterPro" id="IPR000722">
    <property type="entry name" value="RNA_pol_asu"/>
</dbReference>
<geneLocation type="chloroplast" evidence="12"/>
<reference evidence="12" key="1">
    <citation type="journal article" date="2016" name="Front. Plant Sci.">
        <title>Comparative Chloroplast Genome Analyses of Streptophyte Green Algae Uncover Major Structural Alterations in the Klebsormidiophyceae, Coleochaetophyceae and Zygnematophyceae.</title>
        <authorList>
            <person name="Lemieux C."/>
            <person name="Otis C."/>
            <person name="Turmel M."/>
        </authorList>
    </citation>
    <scope>NUCLEOTIDE SEQUENCE</scope>
</reference>
<comment type="catalytic activity">
    <reaction evidence="7 8 9">
        <text>RNA(n) + a ribonucleoside 5'-triphosphate = RNA(n+1) + diphosphate</text>
        <dbReference type="Rhea" id="RHEA:21248"/>
        <dbReference type="Rhea" id="RHEA-COMP:14527"/>
        <dbReference type="Rhea" id="RHEA-COMP:17342"/>
        <dbReference type="ChEBI" id="CHEBI:33019"/>
        <dbReference type="ChEBI" id="CHEBI:61557"/>
        <dbReference type="ChEBI" id="CHEBI:140395"/>
        <dbReference type="EC" id="2.7.7.6"/>
    </reaction>
</comment>
<keyword evidence="3 8" id="KW-0240">DNA-directed RNA polymerase</keyword>
<sequence length="843" mass="97129">MIYSNNSATHLHSSRDSGWEQRSLIGEDSKSQESPKGQNLRIGLASPEQIRSWAERILPNGEIVGRVLKPHTIHYQTHKPERDGLFCERIFGPIKSGFCSCGKYKGPRDSDSPPFCEQCGVELTESRVRRHRMGYIQLASPVTHVWYLKNRPSVISHLLEMPLKDVESLVYCGSFVIGPGTYSKFRLLGTLRIGTHERAYKRILTRKRLRARKHFLQTKNISLSTKVRSRRVLEEFQDKANANGPVGTKQIKLSQRIILARKRLLRLASKPILEPKLICNRFYVPWRIALELFLSKWYRDCESREIITGGYGIQRMLINLNLQNKLVSLQKNWERSVEQTEKMWFPVSGKYKNSEHSADIQREKRLIIRSSKIIRDLIQSRTQPEWMVLSVLPVLPPDLRPIVELREGQLITSDLNELYRKVLFRNEDLSIWLSYQGTLVLSGLLARLQRASLQRAVDALLANGMGSSTFRDYNKRAYKSFSALIKGKKGRFRENLLGKRVDYSGRSVIVVGPLLALHECGLPREMALELFQPFIIRELIARQLAPNLRAAKSIIQNKEPIIWKVLQVIVQNRLVLLNRAPTLHRLGIQAFQPVLVSERAIHLHPLVCAGFNADFDGDQMAVHVPLSWEAQVEARILMWSPSNLLSPATGRAVAVPSQDMLLGLYVLTLEGSIGIYGSRQLRFESSYLSSKKYREQISQRDLWESRKYRQKDSQQMKVSRLRSYRNFMGNKFAGGPTLGRRLQKFPTFYDYDDVLISVHKGQINLFCFLWLRWDAKYPVISSRKGPIEYQVDSLGNSINIYENFYIKKNRNGSYLSKYILTTAGRVFFNQQIQQSIQEHFSLG</sequence>
<dbReference type="Gene3D" id="1.10.274.100">
    <property type="entry name" value="RNA polymerase Rpb1, domain 3"/>
    <property type="match status" value="1"/>
</dbReference>
<dbReference type="HAMAP" id="MF_01323">
    <property type="entry name" value="RNApol_bact_RpoC1"/>
    <property type="match status" value="1"/>
</dbReference>
<evidence type="ECO:0000256" key="8">
    <source>
        <dbReference type="HAMAP-Rule" id="MF_01323"/>
    </source>
</evidence>
<feature type="binding site" evidence="8">
    <location>
        <position position="116"/>
    </location>
    <ligand>
        <name>Zn(2+)</name>
        <dbReference type="ChEBI" id="CHEBI:29105"/>
    </ligand>
</feature>
<organism evidence="12">
    <name type="scientific">Cosmarium botrytis</name>
    <dbReference type="NCBI Taxonomy" id="33101"/>
    <lineage>
        <taxon>Eukaryota</taxon>
        <taxon>Viridiplantae</taxon>
        <taxon>Streptophyta</taxon>
        <taxon>Zygnematophyceae</taxon>
        <taxon>Zygnematophycidae</taxon>
        <taxon>Desmidiales</taxon>
        <taxon>Desmidiaceae</taxon>
        <taxon>Cosmarium</taxon>
    </lineage>
</organism>
<evidence type="ECO:0000256" key="1">
    <source>
        <dbReference type="ARBA" id="ARBA00004026"/>
    </source>
</evidence>
<feature type="compositionally biased region" description="Basic and acidic residues" evidence="10">
    <location>
        <begin position="13"/>
        <end position="33"/>
    </location>
</feature>
<evidence type="ECO:0000256" key="7">
    <source>
        <dbReference type="ARBA" id="ARBA00048552"/>
    </source>
</evidence>
<evidence type="ECO:0000256" key="6">
    <source>
        <dbReference type="ARBA" id="ARBA00023163"/>
    </source>
</evidence>
<dbReference type="GO" id="GO:0003899">
    <property type="term" value="F:DNA-directed RNA polymerase activity"/>
    <property type="evidence" value="ECO:0007669"/>
    <property type="project" value="UniProtKB-UniRule"/>
</dbReference>
<dbReference type="GO" id="GO:0000287">
    <property type="term" value="F:magnesium ion binding"/>
    <property type="evidence" value="ECO:0007669"/>
    <property type="project" value="UniProtKB-UniRule"/>
</dbReference>
<dbReference type="GeneID" id="27985013"/>
<dbReference type="RefSeq" id="YP_009258550.1">
    <property type="nucleotide sequence ID" value="NC_030357.1"/>
</dbReference>
<comment type="subcellular location">
    <subcellularLocation>
        <location evidence="8">Plastid</location>
        <location evidence="8">Chloroplast</location>
    </subcellularLocation>
</comment>
<dbReference type="InterPro" id="IPR006592">
    <property type="entry name" value="RNA_pol_N"/>
</dbReference>